<dbReference type="RefSeq" id="WP_272094632.1">
    <property type="nucleotide sequence ID" value="NZ_JAQNDK010000001.1"/>
</dbReference>
<keyword evidence="2" id="KW-1133">Transmembrane helix</keyword>
<accession>A0ABT5BW08</accession>
<feature type="compositionally biased region" description="Low complexity" evidence="1">
    <location>
        <begin position="68"/>
        <end position="77"/>
    </location>
</feature>
<evidence type="ECO:0008006" key="5">
    <source>
        <dbReference type="Google" id="ProtNLM"/>
    </source>
</evidence>
<keyword evidence="4" id="KW-1185">Reference proteome</keyword>
<dbReference type="Proteomes" id="UP001217485">
    <property type="component" value="Unassembled WGS sequence"/>
</dbReference>
<evidence type="ECO:0000313" key="3">
    <source>
        <dbReference type="EMBL" id="MDC0677883.1"/>
    </source>
</evidence>
<proteinExistence type="predicted"/>
<feature type="transmembrane region" description="Helical" evidence="2">
    <location>
        <begin position="12"/>
        <end position="31"/>
    </location>
</feature>
<evidence type="ECO:0000313" key="4">
    <source>
        <dbReference type="Proteomes" id="UP001217485"/>
    </source>
</evidence>
<protein>
    <recommendedName>
        <fullName evidence="5">Tetratricopeptide repeat protein</fullName>
    </recommendedName>
</protein>
<gene>
    <name evidence="3" type="ORF">POL72_09090</name>
</gene>
<name>A0ABT5BW08_9BACT</name>
<sequence length="179" mass="18961">MDAPRPSGARRALLIGLPVAALAAAAFLFVARDERPAPDARPPSAESSAAPRPQRREEAPVVPPAAPPAAATVSAAAQESEPAPDTDPEGSIIDRMRAALTSNPEEVLRLDDEASRDLGDSPRAAERGMLRVRALVRLDRIGQARSLAEDLIERYPDDPSAKSAAAYMGIHPRPRGPSR</sequence>
<dbReference type="EMBL" id="JAQNDK010000001">
    <property type="protein sequence ID" value="MDC0677883.1"/>
    <property type="molecule type" value="Genomic_DNA"/>
</dbReference>
<keyword evidence="2" id="KW-0472">Membrane</keyword>
<evidence type="ECO:0000256" key="2">
    <source>
        <dbReference type="SAM" id="Phobius"/>
    </source>
</evidence>
<keyword evidence="2" id="KW-0812">Transmembrane</keyword>
<evidence type="ECO:0000256" key="1">
    <source>
        <dbReference type="SAM" id="MobiDB-lite"/>
    </source>
</evidence>
<organism evidence="3 4">
    <name type="scientific">Sorangium atrum</name>
    <dbReference type="NCBI Taxonomy" id="2995308"/>
    <lineage>
        <taxon>Bacteria</taxon>
        <taxon>Pseudomonadati</taxon>
        <taxon>Myxococcota</taxon>
        <taxon>Polyangia</taxon>
        <taxon>Polyangiales</taxon>
        <taxon>Polyangiaceae</taxon>
        <taxon>Sorangium</taxon>
    </lineage>
</organism>
<feature type="region of interest" description="Disordered" evidence="1">
    <location>
        <begin position="157"/>
        <end position="179"/>
    </location>
</feature>
<feature type="region of interest" description="Disordered" evidence="1">
    <location>
        <begin position="35"/>
        <end position="127"/>
    </location>
</feature>
<comment type="caution">
    <text evidence="3">The sequence shown here is derived from an EMBL/GenBank/DDBJ whole genome shotgun (WGS) entry which is preliminary data.</text>
</comment>
<feature type="compositionally biased region" description="Basic and acidic residues" evidence="1">
    <location>
        <begin position="106"/>
        <end position="127"/>
    </location>
</feature>
<feature type="compositionally biased region" description="Low complexity" evidence="1">
    <location>
        <begin position="42"/>
        <end position="52"/>
    </location>
</feature>
<reference evidence="3 4" key="1">
    <citation type="submission" date="2023-01" db="EMBL/GenBank/DDBJ databases">
        <title>Minimal conservation of predation-associated metabolite biosynthetic gene clusters underscores biosynthetic potential of Myxococcota including descriptions for ten novel species: Archangium lansinium sp. nov., Myxococcus landrumus sp. nov., Nannocystis bai.</title>
        <authorList>
            <person name="Ahearne A."/>
            <person name="Stevens C."/>
            <person name="Dowd S."/>
        </authorList>
    </citation>
    <scope>NUCLEOTIDE SEQUENCE [LARGE SCALE GENOMIC DNA]</scope>
    <source>
        <strain evidence="3 4">WIWO2</strain>
    </source>
</reference>